<evidence type="ECO:0000256" key="1">
    <source>
        <dbReference type="SAM" id="MobiDB-lite"/>
    </source>
</evidence>
<feature type="region of interest" description="Disordered" evidence="1">
    <location>
        <begin position="321"/>
        <end position="343"/>
    </location>
</feature>
<sequence length="538" mass="62105">MLFNEIIWPNLFKNLKTITFTNLLIRQFIDPQFKKKQFLDEATMMVLKVSKLLAIGEIDNMRGLLTDDAIKELRPNLIKMTRQQREALAVENIILGFIYSLDVKVDKSTNPQTRQVEITCCFHSSTEPMPDGSKLPSLRKIFQSRDKHLICNYRFVRDYTKGVNGRWMINRLNHFKPEDIPRQKMAISAFILNRLRLWAVKRHSILKANIFKTFTFKTHSIFRLALIPVWNEQNQPSFIKQTLTQSNPFLPVMYFVSNDTSEPKAMNLLKQQDGNHPKQDTPTGNIPTDSTKDSSKEPQPKAQTVDDLAIKEIDGDLHKVASGKVLSGPTGGSPPKSETSESEKYIPLMPFPEVIWPGLWNLCKNLFAIHAVIHVKIDSDFDPREFLEGAREAISQISKVLASGKLEELKGFVTEEAIAAITPNLQKMSARQRRHLEMDIHDIYVGFIDLIEVKIDTRTTPITKFISITCCFHSLRDLMNFKKMYPETTFYNIMDHKDRISVSNYRFIRDYTEGNKLSGHWMINKLNHFKPLDLPQYS</sequence>
<dbReference type="AlphaFoldDB" id="T1JDZ2"/>
<protein>
    <recommendedName>
        <fullName evidence="2">Tim44-like domain-containing protein</fullName>
    </recommendedName>
</protein>
<organism evidence="3 4">
    <name type="scientific">Strigamia maritima</name>
    <name type="common">European centipede</name>
    <name type="synonym">Geophilus maritimus</name>
    <dbReference type="NCBI Taxonomy" id="126957"/>
    <lineage>
        <taxon>Eukaryota</taxon>
        <taxon>Metazoa</taxon>
        <taxon>Ecdysozoa</taxon>
        <taxon>Arthropoda</taxon>
        <taxon>Myriapoda</taxon>
        <taxon>Chilopoda</taxon>
        <taxon>Pleurostigmophora</taxon>
        <taxon>Geophilomorpha</taxon>
        <taxon>Linotaeniidae</taxon>
        <taxon>Strigamia</taxon>
    </lineage>
</organism>
<dbReference type="EnsemblMetazoa" id="SMAR012028-RA">
    <property type="protein sequence ID" value="SMAR012028-PA"/>
    <property type="gene ID" value="SMAR012028"/>
</dbReference>
<evidence type="ECO:0000259" key="2">
    <source>
        <dbReference type="Pfam" id="PF04280"/>
    </source>
</evidence>
<dbReference type="InterPro" id="IPR007379">
    <property type="entry name" value="Tim44-like_dom"/>
</dbReference>
<dbReference type="InterPro" id="IPR032710">
    <property type="entry name" value="NTF2-like_dom_sf"/>
</dbReference>
<feature type="domain" description="Tim44-like" evidence="2">
    <location>
        <begin position="376"/>
        <end position="460"/>
    </location>
</feature>
<evidence type="ECO:0000313" key="4">
    <source>
        <dbReference type="Proteomes" id="UP000014500"/>
    </source>
</evidence>
<dbReference type="PANTHER" id="PTHR13333">
    <property type="entry name" value="M-AAA PROTEASE-INTERACTING PROTEIN 1, MITOCHONDRIAL"/>
    <property type="match status" value="1"/>
</dbReference>
<dbReference type="SUPFAM" id="SSF54427">
    <property type="entry name" value="NTF2-like"/>
    <property type="match status" value="1"/>
</dbReference>
<dbReference type="Gene3D" id="3.10.450.240">
    <property type="match status" value="1"/>
</dbReference>
<dbReference type="HOGENOM" id="CLU_506550_0_0_1"/>
<keyword evidence="4" id="KW-1185">Reference proteome</keyword>
<reference evidence="3" key="2">
    <citation type="submission" date="2015-02" db="UniProtKB">
        <authorList>
            <consortium name="EnsemblMetazoa"/>
        </authorList>
    </citation>
    <scope>IDENTIFICATION</scope>
</reference>
<feature type="compositionally biased region" description="Polar residues" evidence="1">
    <location>
        <begin position="280"/>
        <end position="289"/>
    </location>
</feature>
<dbReference type="EMBL" id="JH432114">
    <property type="status" value="NOT_ANNOTATED_CDS"/>
    <property type="molecule type" value="Genomic_DNA"/>
</dbReference>
<dbReference type="eggNOG" id="ENOG502QR8E">
    <property type="taxonomic scope" value="Eukaryota"/>
</dbReference>
<feature type="compositionally biased region" description="Basic and acidic residues" evidence="1">
    <location>
        <begin position="290"/>
        <end position="299"/>
    </location>
</feature>
<name>T1JDZ2_STRMM</name>
<accession>T1JDZ2</accession>
<dbReference type="PANTHER" id="PTHR13333:SF5">
    <property type="entry name" value="M-AAA PROTEASE-INTERACTING PROTEIN 1, MITOCHONDRIAL"/>
    <property type="match status" value="1"/>
</dbReference>
<dbReference type="Pfam" id="PF04280">
    <property type="entry name" value="Tim44"/>
    <property type="match status" value="1"/>
</dbReference>
<dbReference type="GO" id="GO:0032979">
    <property type="term" value="P:protein insertion into mitochondrial inner membrane from matrix"/>
    <property type="evidence" value="ECO:0007669"/>
    <property type="project" value="TreeGrafter"/>
</dbReference>
<evidence type="ECO:0000313" key="3">
    <source>
        <dbReference type="EnsemblMetazoa" id="SMAR012028-PA"/>
    </source>
</evidence>
<proteinExistence type="predicted"/>
<dbReference type="Proteomes" id="UP000014500">
    <property type="component" value="Unassembled WGS sequence"/>
</dbReference>
<dbReference type="STRING" id="126957.T1JDZ2"/>
<dbReference type="GO" id="GO:0043022">
    <property type="term" value="F:ribosome binding"/>
    <property type="evidence" value="ECO:0007669"/>
    <property type="project" value="TreeGrafter"/>
</dbReference>
<reference evidence="4" key="1">
    <citation type="submission" date="2011-05" db="EMBL/GenBank/DDBJ databases">
        <authorList>
            <person name="Richards S.R."/>
            <person name="Qu J."/>
            <person name="Jiang H."/>
            <person name="Jhangiani S.N."/>
            <person name="Agravi P."/>
            <person name="Goodspeed R."/>
            <person name="Gross S."/>
            <person name="Mandapat C."/>
            <person name="Jackson L."/>
            <person name="Mathew T."/>
            <person name="Pu L."/>
            <person name="Thornton R."/>
            <person name="Saada N."/>
            <person name="Wilczek-Boney K.B."/>
            <person name="Lee S."/>
            <person name="Kovar C."/>
            <person name="Wu Y."/>
            <person name="Scherer S.E."/>
            <person name="Worley K.C."/>
            <person name="Muzny D.M."/>
            <person name="Gibbs R."/>
        </authorList>
    </citation>
    <scope>NUCLEOTIDE SEQUENCE</scope>
    <source>
        <strain evidence="4">Brora</strain>
    </source>
</reference>
<dbReference type="GO" id="GO:0005743">
    <property type="term" value="C:mitochondrial inner membrane"/>
    <property type="evidence" value="ECO:0007669"/>
    <property type="project" value="TreeGrafter"/>
</dbReference>
<feature type="region of interest" description="Disordered" evidence="1">
    <location>
        <begin position="271"/>
        <end position="306"/>
    </location>
</feature>